<evidence type="ECO:0000256" key="7">
    <source>
        <dbReference type="SAM" id="Phobius"/>
    </source>
</evidence>
<feature type="transmembrane region" description="Helical" evidence="7">
    <location>
        <begin position="247"/>
        <end position="272"/>
    </location>
</feature>
<feature type="transmembrane region" description="Helical" evidence="7">
    <location>
        <begin position="719"/>
        <end position="739"/>
    </location>
</feature>
<dbReference type="Proteomes" id="UP001501747">
    <property type="component" value="Unassembled WGS sequence"/>
</dbReference>
<dbReference type="PANTHER" id="PTHR30572">
    <property type="entry name" value="MEMBRANE COMPONENT OF TRANSPORTER-RELATED"/>
    <property type="match status" value="1"/>
</dbReference>
<feature type="transmembrane region" description="Helical" evidence="7">
    <location>
        <begin position="12"/>
        <end position="34"/>
    </location>
</feature>
<dbReference type="RefSeq" id="WP_344883402.1">
    <property type="nucleotide sequence ID" value="NZ_BAABAL010000019.1"/>
</dbReference>
<keyword evidence="10" id="KW-1185">Reference proteome</keyword>
<reference evidence="10" key="1">
    <citation type="journal article" date="2019" name="Int. J. Syst. Evol. Microbiol.">
        <title>The Global Catalogue of Microorganisms (GCM) 10K type strain sequencing project: providing services to taxonomists for standard genome sequencing and annotation.</title>
        <authorList>
            <consortium name="The Broad Institute Genomics Platform"/>
            <consortium name="The Broad Institute Genome Sequencing Center for Infectious Disease"/>
            <person name="Wu L."/>
            <person name="Ma J."/>
        </authorList>
    </citation>
    <scope>NUCLEOTIDE SEQUENCE [LARGE SCALE GENOMIC DNA]</scope>
    <source>
        <strain evidence="10">JCM 17342</strain>
    </source>
</reference>
<evidence type="ECO:0000256" key="5">
    <source>
        <dbReference type="ARBA" id="ARBA00023136"/>
    </source>
</evidence>
<proteinExistence type="inferred from homology"/>
<dbReference type="Pfam" id="PF02687">
    <property type="entry name" value="FtsX"/>
    <property type="match status" value="2"/>
</dbReference>
<evidence type="ECO:0000256" key="6">
    <source>
        <dbReference type="ARBA" id="ARBA00038076"/>
    </source>
</evidence>
<feature type="transmembrane region" description="Helical" evidence="7">
    <location>
        <begin position="390"/>
        <end position="412"/>
    </location>
</feature>
<feature type="domain" description="ABC3 transporter permease C-terminal" evidence="8">
    <location>
        <begin position="670"/>
        <end position="786"/>
    </location>
</feature>
<feature type="transmembrane region" description="Helical" evidence="7">
    <location>
        <begin position="344"/>
        <end position="362"/>
    </location>
</feature>
<accession>A0ABP7TSX5</accession>
<evidence type="ECO:0000256" key="3">
    <source>
        <dbReference type="ARBA" id="ARBA00022692"/>
    </source>
</evidence>
<name>A0ABP7TSX5_9PSEU</name>
<comment type="similarity">
    <text evidence="6">Belongs to the ABC-4 integral membrane protein family.</text>
</comment>
<organism evidence="9 10">
    <name type="scientific">Allokutzneria multivorans</name>
    <dbReference type="NCBI Taxonomy" id="1142134"/>
    <lineage>
        <taxon>Bacteria</taxon>
        <taxon>Bacillati</taxon>
        <taxon>Actinomycetota</taxon>
        <taxon>Actinomycetes</taxon>
        <taxon>Pseudonocardiales</taxon>
        <taxon>Pseudonocardiaceae</taxon>
        <taxon>Allokutzneria</taxon>
    </lineage>
</organism>
<evidence type="ECO:0000313" key="10">
    <source>
        <dbReference type="Proteomes" id="UP001501747"/>
    </source>
</evidence>
<dbReference type="EMBL" id="BAABAL010000019">
    <property type="protein sequence ID" value="GAA4030785.1"/>
    <property type="molecule type" value="Genomic_DNA"/>
</dbReference>
<keyword evidence="3 7" id="KW-0812">Transmembrane</keyword>
<sequence>MIAAANIKQRWSSFLGAFSAIALGVALITTTLLVHESSSPRVPARIAGAPVIAVAPAAVNVNGSPSDRMPWSEDVARRFADKLGKVPGVASAVIDRNFYAQAVIDGKPVADPNAEAAGHGWSSASLAPYALTSGKAPAASNEVVVDASLSIPTGSTFSLLTASGTKDVKVAGTVDGPGFYLQDKAAADLMAGVRAIGLVLKDGTSAAGVRVAAEEIVAGNGEIVSGDSRSVLEPHHVRHTRWLGTQLIAAMAFLGVFVTIFVVASTFALSAAQRRREIGLLRTIGAAPKQVRRMILGEAALIGVVGAITGAVLGALLAPAMGWLLLTIGVSSKDFVVEMTARPIVVAVLVGVGVALLGAWSASHRASKTVPMEALRDAQVEKHAMTRGRWILGGGSLAIGVLLAILTATASADDRVTMALSTAMVLTVAAAMLAPVVIGPAVRLVTWPARSAKGAGPVLVRAELLAAKRRTASIAAPIIATVGFAVLLSGMVATMQAAYPAGETAKLRGLAIVVPDGAPGLSDETVAAVGVGRSPLPTRLFLDRAEFGKTVIDGVGSADSDRSGVVLSTSMAKRFGLEQGESVSVGFVDGRFETLKVTSVLPDDPARGDFVLNRDLVRGHDGSALTDTIFIPQAKAPSSVGAGAAVHDGETFAAAKYEKENRLLLQFSLVLICVAVGYTGIAVANTMAMAAQSRTASFAVLKSTGATVRQVVRLVMGETALVVVVGVALGLLVTVPPLAAMASGLTEATATAVSLRMDWPIVVFVPVACLALAVVASVLMTWRSIRYRAA</sequence>
<evidence type="ECO:0000259" key="8">
    <source>
        <dbReference type="Pfam" id="PF02687"/>
    </source>
</evidence>
<dbReference type="InterPro" id="IPR050250">
    <property type="entry name" value="Macrolide_Exporter_MacB"/>
</dbReference>
<evidence type="ECO:0000313" key="9">
    <source>
        <dbReference type="EMBL" id="GAA4030785.1"/>
    </source>
</evidence>
<keyword evidence="4 7" id="KW-1133">Transmembrane helix</keyword>
<comment type="subcellular location">
    <subcellularLocation>
        <location evidence="1">Cell membrane</location>
        <topology evidence="1">Multi-pass membrane protein</topology>
    </subcellularLocation>
</comment>
<keyword evidence="5 7" id="KW-0472">Membrane</keyword>
<feature type="transmembrane region" description="Helical" evidence="7">
    <location>
        <begin position="663"/>
        <end position="684"/>
    </location>
</feature>
<protein>
    <submittedName>
        <fullName evidence="9">ABC transporter permease</fullName>
    </submittedName>
</protein>
<evidence type="ECO:0000256" key="2">
    <source>
        <dbReference type="ARBA" id="ARBA00022475"/>
    </source>
</evidence>
<feature type="transmembrane region" description="Helical" evidence="7">
    <location>
        <begin position="418"/>
        <end position="442"/>
    </location>
</feature>
<feature type="transmembrane region" description="Helical" evidence="7">
    <location>
        <begin position="474"/>
        <end position="499"/>
    </location>
</feature>
<evidence type="ECO:0000256" key="1">
    <source>
        <dbReference type="ARBA" id="ARBA00004651"/>
    </source>
</evidence>
<feature type="domain" description="ABC3 transporter permease C-terminal" evidence="8">
    <location>
        <begin position="250"/>
        <end position="370"/>
    </location>
</feature>
<feature type="transmembrane region" description="Helical" evidence="7">
    <location>
        <begin position="299"/>
        <end position="324"/>
    </location>
</feature>
<dbReference type="PANTHER" id="PTHR30572:SF4">
    <property type="entry name" value="ABC TRANSPORTER PERMEASE YTRF"/>
    <property type="match status" value="1"/>
</dbReference>
<gene>
    <name evidence="9" type="ORF">GCM10022247_64840</name>
</gene>
<dbReference type="InterPro" id="IPR003838">
    <property type="entry name" value="ABC3_permease_C"/>
</dbReference>
<comment type="caution">
    <text evidence="9">The sequence shown here is derived from an EMBL/GenBank/DDBJ whole genome shotgun (WGS) entry which is preliminary data.</text>
</comment>
<feature type="transmembrane region" description="Helical" evidence="7">
    <location>
        <begin position="759"/>
        <end position="782"/>
    </location>
</feature>
<evidence type="ECO:0000256" key="4">
    <source>
        <dbReference type="ARBA" id="ARBA00022989"/>
    </source>
</evidence>
<keyword evidence="2" id="KW-1003">Cell membrane</keyword>